<proteinExistence type="predicted"/>
<protein>
    <submittedName>
        <fullName evidence="1">Uncharacterized protein</fullName>
    </submittedName>
</protein>
<name>A0A508AJW2_9GAMM</name>
<evidence type="ECO:0000313" key="1">
    <source>
        <dbReference type="EMBL" id="KAB8180496.1"/>
    </source>
</evidence>
<dbReference type="Proteomes" id="UP000320431">
    <property type="component" value="Unassembled WGS sequence"/>
</dbReference>
<dbReference type="EMBL" id="VICD02000211">
    <property type="protein sequence ID" value="KAB8180496.1"/>
    <property type="molecule type" value="Genomic_DNA"/>
</dbReference>
<dbReference type="AlphaFoldDB" id="A0A508AJW2"/>
<reference evidence="1 2" key="1">
    <citation type="submission" date="2019-10" db="EMBL/GenBank/DDBJ databases">
        <title>Lysobacter alkalisoli sp. nov., isolated from saline-alkaline soil.</title>
        <authorList>
            <person name="Sun J.-Q."/>
        </authorList>
    </citation>
    <scope>NUCLEOTIDE SEQUENCE [LARGE SCALE GENOMIC DNA]</scope>
    <source>
        <strain evidence="1 2">KCTC 42381</strain>
    </source>
</reference>
<gene>
    <name evidence="1" type="ORF">FKV24_012415</name>
</gene>
<comment type="caution">
    <text evidence="1">The sequence shown here is derived from an EMBL/GenBank/DDBJ whole genome shotgun (WGS) entry which is preliminary data.</text>
</comment>
<evidence type="ECO:0000313" key="2">
    <source>
        <dbReference type="Proteomes" id="UP000320431"/>
    </source>
</evidence>
<sequence>MKERVALWKRIYEADENSINQQISKLAWDLAAFTCFVELVRRAPDSRSGKQLNGMFMDMLVSGLTSPREDITPRLVGGFLGGYVKRKKQKSR</sequence>
<accession>A0A508AJW2</accession>
<dbReference type="RefSeq" id="WP_141482590.1">
    <property type="nucleotide sequence ID" value="NZ_VICD02000211.1"/>
</dbReference>
<organism evidence="1 2">
    <name type="scientific">Marilutibacter maris</name>
    <dbReference type="NCBI Taxonomy" id="1605891"/>
    <lineage>
        <taxon>Bacteria</taxon>
        <taxon>Pseudomonadati</taxon>
        <taxon>Pseudomonadota</taxon>
        <taxon>Gammaproteobacteria</taxon>
        <taxon>Lysobacterales</taxon>
        <taxon>Lysobacteraceae</taxon>
        <taxon>Marilutibacter</taxon>
    </lineage>
</organism>